<proteinExistence type="predicted"/>
<protein>
    <submittedName>
        <fullName evidence="2">Uncharacterized protein</fullName>
    </submittedName>
</protein>
<accession>A0AAV9NNG5</accession>
<reference evidence="2 3" key="1">
    <citation type="submission" date="2023-08" db="EMBL/GenBank/DDBJ databases">
        <title>Black Yeasts Isolated from many extreme environments.</title>
        <authorList>
            <person name="Coleine C."/>
            <person name="Stajich J.E."/>
            <person name="Selbmann L."/>
        </authorList>
    </citation>
    <scope>NUCLEOTIDE SEQUENCE [LARGE SCALE GENOMIC DNA]</scope>
    <source>
        <strain evidence="2 3">CCFEE 5792</strain>
    </source>
</reference>
<organism evidence="2 3">
    <name type="scientific">Exophiala bonariae</name>
    <dbReference type="NCBI Taxonomy" id="1690606"/>
    <lineage>
        <taxon>Eukaryota</taxon>
        <taxon>Fungi</taxon>
        <taxon>Dikarya</taxon>
        <taxon>Ascomycota</taxon>
        <taxon>Pezizomycotina</taxon>
        <taxon>Eurotiomycetes</taxon>
        <taxon>Chaetothyriomycetidae</taxon>
        <taxon>Chaetothyriales</taxon>
        <taxon>Herpotrichiellaceae</taxon>
        <taxon>Exophiala</taxon>
    </lineage>
</organism>
<dbReference type="AlphaFoldDB" id="A0AAV9NNG5"/>
<dbReference type="RefSeq" id="XP_064711012.1">
    <property type="nucleotide sequence ID" value="XM_064848388.1"/>
</dbReference>
<dbReference type="EMBL" id="JAVRRD010000002">
    <property type="protein sequence ID" value="KAK5062740.1"/>
    <property type="molecule type" value="Genomic_DNA"/>
</dbReference>
<dbReference type="Proteomes" id="UP001358417">
    <property type="component" value="Unassembled WGS sequence"/>
</dbReference>
<name>A0AAV9NNG5_9EURO</name>
<evidence type="ECO:0000256" key="1">
    <source>
        <dbReference type="SAM" id="MobiDB-lite"/>
    </source>
</evidence>
<gene>
    <name evidence="2" type="ORF">LTR84_004814</name>
</gene>
<dbReference type="GeneID" id="89972992"/>
<feature type="region of interest" description="Disordered" evidence="1">
    <location>
        <begin position="103"/>
        <end position="127"/>
    </location>
</feature>
<sequence>MKPILKRMLGVISKGKLTSVGALLKRHGENDEDDQKHNFLDDKVFEWRPILFTHPGYSRFEHLPSYTDRAIKWKADLHVEHLVLGLEFEQQATRWLLTKQYMMDQDPSNGDPNQLPPPRLSRATRPR</sequence>
<evidence type="ECO:0000313" key="3">
    <source>
        <dbReference type="Proteomes" id="UP001358417"/>
    </source>
</evidence>
<keyword evidence="3" id="KW-1185">Reference proteome</keyword>
<evidence type="ECO:0000313" key="2">
    <source>
        <dbReference type="EMBL" id="KAK5062740.1"/>
    </source>
</evidence>
<comment type="caution">
    <text evidence="2">The sequence shown here is derived from an EMBL/GenBank/DDBJ whole genome shotgun (WGS) entry which is preliminary data.</text>
</comment>